<gene>
    <name evidence="1" type="ORF">MLD38_017527</name>
</gene>
<evidence type="ECO:0000313" key="2">
    <source>
        <dbReference type="Proteomes" id="UP001057402"/>
    </source>
</evidence>
<comment type="caution">
    <text evidence="1">The sequence shown here is derived from an EMBL/GenBank/DDBJ whole genome shotgun (WGS) entry which is preliminary data.</text>
</comment>
<organism evidence="1 2">
    <name type="scientific">Melastoma candidum</name>
    <dbReference type="NCBI Taxonomy" id="119954"/>
    <lineage>
        <taxon>Eukaryota</taxon>
        <taxon>Viridiplantae</taxon>
        <taxon>Streptophyta</taxon>
        <taxon>Embryophyta</taxon>
        <taxon>Tracheophyta</taxon>
        <taxon>Spermatophyta</taxon>
        <taxon>Magnoliopsida</taxon>
        <taxon>eudicotyledons</taxon>
        <taxon>Gunneridae</taxon>
        <taxon>Pentapetalae</taxon>
        <taxon>rosids</taxon>
        <taxon>malvids</taxon>
        <taxon>Myrtales</taxon>
        <taxon>Melastomataceae</taxon>
        <taxon>Melastomatoideae</taxon>
        <taxon>Melastomateae</taxon>
        <taxon>Melastoma</taxon>
    </lineage>
</organism>
<proteinExistence type="predicted"/>
<keyword evidence="2" id="KW-1185">Reference proteome</keyword>
<reference evidence="2" key="1">
    <citation type="journal article" date="2023" name="Front. Plant Sci.">
        <title>Chromosomal-level genome assembly of Melastoma candidum provides insights into trichome evolution.</title>
        <authorList>
            <person name="Zhong Y."/>
            <person name="Wu W."/>
            <person name="Sun C."/>
            <person name="Zou P."/>
            <person name="Liu Y."/>
            <person name="Dai S."/>
            <person name="Zhou R."/>
        </authorList>
    </citation>
    <scope>NUCLEOTIDE SEQUENCE [LARGE SCALE GENOMIC DNA]</scope>
</reference>
<evidence type="ECO:0000313" key="1">
    <source>
        <dbReference type="EMBL" id="KAI4369034.1"/>
    </source>
</evidence>
<sequence>MAKLGYPNLIFLLLILLSFASTPIRATSTRKLDESTIPGVGEKCTPCSQLPPPPVPCPPPPALPPPPPPPTIYCPPPPSTYIYVAGPLGNLYPVDQYFGGGGRGLSHQPWLPVGFGLMGVLLLW</sequence>
<dbReference type="Proteomes" id="UP001057402">
    <property type="component" value="Chromosome 5"/>
</dbReference>
<accession>A0ACB9QUE6</accession>
<name>A0ACB9QUE6_9MYRT</name>
<protein>
    <submittedName>
        <fullName evidence="1">Uncharacterized protein</fullName>
    </submittedName>
</protein>
<dbReference type="EMBL" id="CM042884">
    <property type="protein sequence ID" value="KAI4369034.1"/>
    <property type="molecule type" value="Genomic_DNA"/>
</dbReference>